<evidence type="ECO:0000313" key="1">
    <source>
        <dbReference type="EMBL" id="CAI6338127.1"/>
    </source>
</evidence>
<organism evidence="1 2">
    <name type="scientific">Periconia digitata</name>
    <dbReference type="NCBI Taxonomy" id="1303443"/>
    <lineage>
        <taxon>Eukaryota</taxon>
        <taxon>Fungi</taxon>
        <taxon>Dikarya</taxon>
        <taxon>Ascomycota</taxon>
        <taxon>Pezizomycotina</taxon>
        <taxon>Dothideomycetes</taxon>
        <taxon>Pleosporomycetidae</taxon>
        <taxon>Pleosporales</taxon>
        <taxon>Massarineae</taxon>
        <taxon>Periconiaceae</taxon>
        <taxon>Periconia</taxon>
    </lineage>
</organism>
<protein>
    <submittedName>
        <fullName evidence="1">Uncharacterized protein</fullName>
    </submittedName>
</protein>
<proteinExistence type="predicted"/>
<dbReference type="AlphaFoldDB" id="A0A9W4UN96"/>
<evidence type="ECO:0000313" key="2">
    <source>
        <dbReference type="Proteomes" id="UP001152607"/>
    </source>
</evidence>
<dbReference type="Proteomes" id="UP001152607">
    <property type="component" value="Unassembled WGS sequence"/>
</dbReference>
<gene>
    <name evidence="1" type="ORF">PDIGIT_LOCUS11251</name>
</gene>
<name>A0A9W4UN96_9PLEO</name>
<keyword evidence="2" id="KW-1185">Reference proteome</keyword>
<reference evidence="1" key="1">
    <citation type="submission" date="2023-01" db="EMBL/GenBank/DDBJ databases">
        <authorList>
            <person name="Van Ghelder C."/>
            <person name="Rancurel C."/>
        </authorList>
    </citation>
    <scope>NUCLEOTIDE SEQUENCE</scope>
    <source>
        <strain evidence="1">CNCM I-4278</strain>
    </source>
</reference>
<sequence>MYRSHFSNQGGFRPAGRDVSKFAKTMLILVYCYLATLGKQNISRRERCRIGPSVLATISGAGRHCSGQLDPQRGRSTMDTTFNMYHTKNW</sequence>
<accession>A0A9W4UN96</accession>
<dbReference type="EMBL" id="CAOQHR010000008">
    <property type="protein sequence ID" value="CAI6338127.1"/>
    <property type="molecule type" value="Genomic_DNA"/>
</dbReference>
<comment type="caution">
    <text evidence="1">The sequence shown here is derived from an EMBL/GenBank/DDBJ whole genome shotgun (WGS) entry which is preliminary data.</text>
</comment>